<evidence type="ECO:0000313" key="2">
    <source>
        <dbReference type="EMBL" id="KOB59361.1"/>
    </source>
</evidence>
<dbReference type="OrthoDB" id="497380at2759"/>
<dbReference type="Proteomes" id="UP000054289">
    <property type="component" value="Unassembled WGS sequence"/>
</dbReference>
<feature type="compositionally biased region" description="Basic residues" evidence="1">
    <location>
        <begin position="1"/>
        <end position="14"/>
    </location>
</feature>
<dbReference type="InterPro" id="IPR040059">
    <property type="entry name" value="PUM3"/>
</dbReference>
<protein>
    <recommendedName>
        <fullName evidence="4">PUM-HD domain-containing protein</fullName>
    </recommendedName>
</protein>
<dbReference type="AlphaFoldDB" id="A0A0L7K8F5"/>
<proteinExistence type="predicted"/>
<dbReference type="GO" id="GO:0006417">
    <property type="term" value="P:regulation of translation"/>
    <property type="evidence" value="ECO:0007669"/>
    <property type="project" value="TreeGrafter"/>
</dbReference>
<gene>
    <name evidence="2" type="ORF">PFHG_01117</name>
</gene>
<dbReference type="EMBL" id="CH671935">
    <property type="protein sequence ID" value="KOB59361.1"/>
    <property type="molecule type" value="Genomic_DNA"/>
</dbReference>
<dbReference type="InterPro" id="IPR011989">
    <property type="entry name" value="ARM-like"/>
</dbReference>
<dbReference type="PANTHER" id="PTHR13389">
    <property type="entry name" value="PUMILIO HOMOLOG 3"/>
    <property type="match status" value="1"/>
</dbReference>
<feature type="region of interest" description="Disordered" evidence="1">
    <location>
        <begin position="1"/>
        <end position="110"/>
    </location>
</feature>
<dbReference type="GO" id="GO:0005730">
    <property type="term" value="C:nucleolus"/>
    <property type="evidence" value="ECO:0007669"/>
    <property type="project" value="TreeGrafter"/>
</dbReference>
<feature type="compositionally biased region" description="Basic and acidic residues" evidence="1">
    <location>
        <begin position="32"/>
        <end position="71"/>
    </location>
</feature>
<evidence type="ECO:0008006" key="4">
    <source>
        <dbReference type="Google" id="ProtNLM"/>
    </source>
</evidence>
<organism evidence="2 3">
    <name type="scientific">Plasmodium falciparum (isolate HB3)</name>
    <dbReference type="NCBI Taxonomy" id="137071"/>
    <lineage>
        <taxon>Eukaryota</taxon>
        <taxon>Sar</taxon>
        <taxon>Alveolata</taxon>
        <taxon>Apicomplexa</taxon>
        <taxon>Aconoidasida</taxon>
        <taxon>Haemosporida</taxon>
        <taxon>Plasmodiidae</taxon>
        <taxon>Plasmodium</taxon>
        <taxon>Plasmodium (Laverania)</taxon>
    </lineage>
</organism>
<reference evidence="2 3" key="1">
    <citation type="submission" date="2006-03" db="EMBL/GenBank/DDBJ databases">
        <title>Annotation of Plasmodium falciparum HB3.</title>
        <authorList>
            <consortium name="The Broad Institute Genome Sequencing Platform"/>
            <person name="Volkman S.K."/>
            <person name="Neafsey D.E."/>
            <person name="Dash A.P."/>
            <person name="Chitnis C.E."/>
            <person name="Hartl D.L."/>
            <person name="Young S.K."/>
            <person name="Zeng Q."/>
            <person name="Koehrsen M."/>
            <person name="Alvarado L."/>
            <person name="Berlin A."/>
            <person name="Borenstein D."/>
            <person name="Chapman S.B."/>
            <person name="Chen Z."/>
            <person name="Engels R."/>
            <person name="Freedman E."/>
            <person name="Gellesch M."/>
            <person name="Goldberg J."/>
            <person name="Griggs A."/>
            <person name="Gujja S."/>
            <person name="Heilman E.R."/>
            <person name="Heiman D.I."/>
            <person name="Howarth C."/>
            <person name="Jen D."/>
            <person name="Larson L."/>
            <person name="Mehta T."/>
            <person name="Neiman D."/>
            <person name="Park D."/>
            <person name="Pearson M."/>
            <person name="Roberts A."/>
            <person name="Saif S."/>
            <person name="Shea T."/>
            <person name="Shenoy N."/>
            <person name="Sisk P."/>
            <person name="Stolte C."/>
            <person name="Sykes S."/>
            <person name="Walk T."/>
            <person name="White J."/>
            <person name="Yandava C."/>
            <person name="Haas B."/>
            <person name="Henn M.R."/>
            <person name="Nusbaum C."/>
            <person name="Birren B."/>
        </authorList>
    </citation>
    <scope>NUCLEOTIDE SEQUENCE [LARGE SCALE GENOMIC DNA]</scope>
    <source>
        <strain evidence="2">HB3</strain>
    </source>
</reference>
<dbReference type="Gene3D" id="1.25.10.10">
    <property type="entry name" value="Leucine-rich Repeat Variant"/>
    <property type="match status" value="1"/>
</dbReference>
<evidence type="ECO:0000256" key="1">
    <source>
        <dbReference type="SAM" id="MobiDB-lite"/>
    </source>
</evidence>
<dbReference type="SUPFAM" id="SSF48371">
    <property type="entry name" value="ARM repeat"/>
    <property type="match status" value="1"/>
</dbReference>
<dbReference type="KEGG" id="pfh:PFHG_01117"/>
<dbReference type="PANTHER" id="PTHR13389:SF0">
    <property type="entry name" value="PUMILIO HOMOLOG 3"/>
    <property type="match status" value="1"/>
</dbReference>
<feature type="compositionally biased region" description="Low complexity" evidence="1">
    <location>
        <begin position="88"/>
        <end position="104"/>
    </location>
</feature>
<evidence type="ECO:0000313" key="3">
    <source>
        <dbReference type="Proteomes" id="UP000054289"/>
    </source>
</evidence>
<name>A0A0L7K8F5_PLAFX</name>
<dbReference type="InterPro" id="IPR016024">
    <property type="entry name" value="ARM-type_fold"/>
</dbReference>
<reference evidence="3" key="2">
    <citation type="submission" date="2006-03" db="EMBL/GenBank/DDBJ databases">
        <title>The genome sequence of the Plasmodium falciparum HB3.</title>
        <authorList>
            <consortium name="The Broad Institute Genome Sequencing Platform"/>
            <person name="Birren B."/>
            <person name="Lander E."/>
            <person name="Galagan J."/>
            <person name="Nusbaum C."/>
            <person name="Devon K."/>
            <person name="Henn M."/>
            <person name="Jaffe D."/>
            <person name="Butler J."/>
            <person name="Alvarez P."/>
            <person name="Gnerre S."/>
            <person name="Grabherr M."/>
            <person name="Kleber M."/>
            <person name="Mauceli E."/>
            <person name="Brockman W."/>
            <person name="MacCallum I.A."/>
            <person name="Rounsley S."/>
            <person name="Young S."/>
            <person name="LaButti K."/>
            <person name="Pushparaj V."/>
            <person name="DeCaprio D."/>
            <person name="Crawford M."/>
            <person name="Koehrsen M."/>
            <person name="Engels R."/>
            <person name="Montgomery P."/>
            <person name="Pearson M."/>
            <person name="Howarth C."/>
            <person name="Larson L."/>
            <person name="Luoma S."/>
            <person name="White J."/>
            <person name="Kodira C."/>
            <person name="Zeng Q."/>
            <person name="Oleary S."/>
            <person name="Yandava C."/>
            <person name="Alvarado L."/>
            <person name="Wirth D."/>
            <person name="Volkman S."/>
            <person name="Hartl D."/>
        </authorList>
    </citation>
    <scope>NUCLEOTIDE SEQUENCE [LARGE SCALE GENOMIC DNA]</scope>
</reference>
<accession>A0A0L7K8F5</accession>
<sequence length="699" mass="83048">MTKKVGKWKSKKSKDKVYYNKNGLHNIKKGRDKVNDDDNNKNNIEKEKATNKYVKYEKKNKSQEKSIDRNGLKKNIIKGKNDIKKNNNKNNNNKNNNNNNNKSSNMKKRNNNHDKYSIQIKYKNILNDENLSKSKKRKLIKEHRKKEMIENYDYYKKLKIHLNDLLKSKNDKEEKKRQVGILYNEIKKTDIDKFARTNLGYHIITSLIIYGNKDEIYNKLFKYFYDKCFNDICTYHFISLIFQCFYNHGNDDMKNDIYLWLLKNVKTYLIACEILDEEELINLMDIIHEGCEYLITTYIGNNALIYLLGYSTNKHKKILIKILKNDITDLCKNSVNFLLIIRLLKITDDTKILNEFIVKKITANLEDILNDYYGFYVILEFFYNIEQMDKDKFLYVDWKHLIYSKAPKSVKDGEKRKNEIIKPVIDQLQLIFKDRNKLNKYMKDKKYIILIYEYLCHAELCDEVLNNLFFIMEQCIDYIKNGGIQHRDLYNNNGKGDNEGINNELNMNTDMNINHKDDININNKDDININNKDDININNDDDININNDDDININNDDDININSDDDININNNDDMNKNNNDDNISLPYVKNIISLFIKIFMSTNNTNLAHKIIDNNNNKLYKKITDLFLLNLQIILKSDFVKLFNCLILFLKENDHNIYEQVISTARSLNNNDIYEELKKTLPKVNHFCKYLELIVVNE</sequence>
<dbReference type="GO" id="GO:0003729">
    <property type="term" value="F:mRNA binding"/>
    <property type="evidence" value="ECO:0007669"/>
    <property type="project" value="TreeGrafter"/>
</dbReference>